<dbReference type="VEuPathDB" id="PiroplasmaDB:TOT_040000705"/>
<protein>
    <submittedName>
        <fullName evidence="1">Uncharacterized protein</fullName>
    </submittedName>
</protein>
<dbReference type="eggNOG" id="ENOG502QWXM">
    <property type="taxonomic scope" value="Eukaryota"/>
</dbReference>
<keyword evidence="2" id="KW-1185">Reference proteome</keyword>
<reference evidence="1 2" key="1">
    <citation type="journal article" date="2012" name="MBio">
        <title>Comparative genome analysis of three eukaryotic parasites with differing abilities to transform leukocytes reveals key mediators of Theileria-induced leukocyte transformation.</title>
        <authorList>
            <person name="Hayashida K."/>
            <person name="Hara Y."/>
            <person name="Abe T."/>
            <person name="Yamasaki C."/>
            <person name="Toyoda A."/>
            <person name="Kosuge T."/>
            <person name="Suzuki Y."/>
            <person name="Sato Y."/>
            <person name="Kawashima S."/>
            <person name="Katayama T."/>
            <person name="Wakaguri H."/>
            <person name="Inoue N."/>
            <person name="Homma K."/>
            <person name="Tada-Umezaki M."/>
            <person name="Yagi Y."/>
            <person name="Fujii Y."/>
            <person name="Habara T."/>
            <person name="Kanehisa M."/>
            <person name="Watanabe H."/>
            <person name="Ito K."/>
            <person name="Gojobori T."/>
            <person name="Sugawara H."/>
            <person name="Imanishi T."/>
            <person name="Weir W."/>
            <person name="Gardner M."/>
            <person name="Pain A."/>
            <person name="Shiels B."/>
            <person name="Hattori M."/>
            <person name="Nene V."/>
            <person name="Sugimoto C."/>
        </authorList>
    </citation>
    <scope>NUCLEOTIDE SEQUENCE [LARGE SCALE GENOMIC DNA]</scope>
    <source>
        <strain evidence="1 2">Shintoku</strain>
    </source>
</reference>
<organism evidence="1 2">
    <name type="scientific">Theileria orientalis strain Shintoku</name>
    <dbReference type="NCBI Taxonomy" id="869250"/>
    <lineage>
        <taxon>Eukaryota</taxon>
        <taxon>Sar</taxon>
        <taxon>Alveolata</taxon>
        <taxon>Apicomplexa</taxon>
        <taxon>Aconoidasida</taxon>
        <taxon>Piroplasmida</taxon>
        <taxon>Theileriidae</taxon>
        <taxon>Theileria</taxon>
    </lineage>
</organism>
<dbReference type="AlphaFoldDB" id="J7MC78"/>
<evidence type="ECO:0000313" key="1">
    <source>
        <dbReference type="EMBL" id="BAM42337.1"/>
    </source>
</evidence>
<gene>
    <name evidence="1" type="ORF">TOT_040000705</name>
</gene>
<proteinExistence type="predicted"/>
<name>J7MC78_THEOR</name>
<accession>J7MC78</accession>
<dbReference type="GeneID" id="20716752"/>
<dbReference type="RefSeq" id="XP_009692638.1">
    <property type="nucleotide sequence ID" value="XM_009694343.1"/>
</dbReference>
<dbReference type="KEGG" id="tot:TOT_040000705"/>
<evidence type="ECO:0000313" key="2">
    <source>
        <dbReference type="Proteomes" id="UP000003786"/>
    </source>
</evidence>
<dbReference type="STRING" id="869250.J7MC78"/>
<sequence length="261" mass="29039">MSSYLSGKKDTCGNRLRIPFPKLTPNAEEGSEIEFEGWLHLGEPIQERDFHINRRCQRPCSTGNICSHSCKKDDNLFHNQGYTNVEVASNCRHGPNHVCTHNSETVNVVNRKGTCANCVSGNNTHGAGFRQNDQVYYVTNKPNPPTVVVQKPHTVVVRNRSTPPIVVRQPAPNVIVKNERPQPIYVQNCPPNVIVSNPQDSPPRNSPCMSNVQNAQHFARFNGPAFGRQPACGIGRTQHNPGASCRNHKSHNCNNSNYVNF</sequence>
<dbReference type="EMBL" id="AP011949">
    <property type="protein sequence ID" value="BAM42337.1"/>
    <property type="molecule type" value="Genomic_DNA"/>
</dbReference>
<dbReference type="OMA" id="TPCHRIV"/>
<dbReference type="OrthoDB" id="361343at2759"/>
<dbReference type="Proteomes" id="UP000003786">
    <property type="component" value="Chromosome 4"/>
</dbReference>